<protein>
    <submittedName>
        <fullName evidence="2">AAA domain-containing protein</fullName>
    </submittedName>
</protein>
<dbReference type="RefSeq" id="WP_133703054.1">
    <property type="nucleotide sequence ID" value="NZ_SNXS01000007.1"/>
</dbReference>
<dbReference type="GO" id="GO:0016887">
    <property type="term" value="F:ATP hydrolysis activity"/>
    <property type="evidence" value="ECO:0007669"/>
    <property type="project" value="InterPro"/>
</dbReference>
<dbReference type="InParanoid" id="A0A4V3CSY2"/>
<evidence type="ECO:0000313" key="3">
    <source>
        <dbReference type="Proteomes" id="UP000295361"/>
    </source>
</evidence>
<dbReference type="InterPro" id="IPR027417">
    <property type="entry name" value="P-loop_NTPase"/>
</dbReference>
<feature type="domain" description="ORC1/DEAH AAA+ ATPase" evidence="1">
    <location>
        <begin position="92"/>
        <end position="242"/>
    </location>
</feature>
<dbReference type="Pfam" id="PF13401">
    <property type="entry name" value="AAA_22"/>
    <property type="match status" value="1"/>
</dbReference>
<dbReference type="EMBL" id="SNXS01000007">
    <property type="protein sequence ID" value="TDP62597.1"/>
    <property type="molecule type" value="Genomic_DNA"/>
</dbReference>
<keyword evidence="3" id="KW-1185">Reference proteome</keyword>
<proteinExistence type="predicted"/>
<name>A0A4V3CSY2_9BURK</name>
<evidence type="ECO:0000313" key="2">
    <source>
        <dbReference type="EMBL" id="TDP62597.1"/>
    </source>
</evidence>
<dbReference type="AlphaFoldDB" id="A0A4V3CSY2"/>
<dbReference type="Proteomes" id="UP000295361">
    <property type="component" value="Unassembled WGS sequence"/>
</dbReference>
<comment type="caution">
    <text evidence="2">The sequence shown here is derived from an EMBL/GenBank/DDBJ whole genome shotgun (WGS) entry which is preliminary data.</text>
</comment>
<dbReference type="Gene3D" id="3.40.50.300">
    <property type="entry name" value="P-loop containing nucleotide triphosphate hydrolases"/>
    <property type="match status" value="1"/>
</dbReference>
<sequence length="1061" mass="117557">MTWRPSQNQDLCRDDPNLLWRAIEGLFDIAVPLAPLPRHSGDELTSAYVTERRGQSQNAAQAMLGRVPKSMLEASLGVTEVELLDVLLRSKGGRVVILRGTRGAGKSTLVNYVEHLCQKYIPDRAPILLNIDGLKLKSLDGIAGVGGLLSAEIANAASHYPSIVVPPEGLVRSTARAKNASAIRDRLAALAQAMQPKAAERLVLVLDNLDHLSSEFVEELLDLAKITAKASGICCVVCIRPQCLVEQVKRSLAGHVYSFLINVPPPKVAVWLSRLPARFADAVKRSVDSGEEPFSFQSQPLLQEEAALIGQRLYEMFYRRRASDDVPLHLLQTVAADDMRRLARMMRRILAHGGLPISVLIGETDLPPTPFHLLRPLFEGAYTIYFDNDLIPNVLWQECADDSPKLLLCQRVLLLLNDAKQIKAETLFRELRGLDYSDEVISAALVRLCNSQLVRCSDCEIYSADARPEYLYITESGVCFRDNFLTNPDYLLAAVTDVALEHAEVRKALARPRGPTEEVSVDFVAVVHSVVEYVREVRDKEARQIYRLVRAKHTPELRRLVFLLRKGGLMLVSLRVALRTLGERMYRAQTTRVHEMANVLSELDKDIERTSQTLLDRLGDIENKARKAQSSTARQLDQRRLGTTRVSIAVREQVDGLTVSPSVVDEDDNQHCFLLGMCDDGGKGSNARAMVAFREDEEPTSSSKSAKVYRGSSVEFPIAANGDSPIQLSLQSVKVPMRDLWRIALLAPSFHDGRLQLTLHVPSRLQHRLDESDIGSGIGVAEMRRLVESALETVGSATGASVVDALNVQGYRLTQALLRSDGAKQLATHLNSVETIIVFVTDELMRVPWEWLRLPEADEGRGAPKLLGQQVKVVRWSANALDAMYRLGKRFEPTLCGTLRTLGLRVGRRLSWRSPCPPSLWELAQVIEKATTVHMVGHFEEGRLVVRATRGAPHVELTADSLCSLKLPEDTRSIVISGCGVGAADVTKNIAAAISRHHGYCVWAPLVDIDENDVETLDASLAQFASENADRSIEEFFSAQHAQLGWPSTYVRFGFGKRPYV</sequence>
<organism evidence="2 3">
    <name type="scientific">Roseateles toxinivorans</name>
    <dbReference type="NCBI Taxonomy" id="270368"/>
    <lineage>
        <taxon>Bacteria</taxon>
        <taxon>Pseudomonadati</taxon>
        <taxon>Pseudomonadota</taxon>
        <taxon>Betaproteobacteria</taxon>
        <taxon>Burkholderiales</taxon>
        <taxon>Sphaerotilaceae</taxon>
        <taxon>Roseateles</taxon>
    </lineage>
</organism>
<dbReference type="InterPro" id="IPR049945">
    <property type="entry name" value="AAA_22"/>
</dbReference>
<accession>A0A4V3CSY2</accession>
<dbReference type="SUPFAM" id="SSF52540">
    <property type="entry name" value="P-loop containing nucleoside triphosphate hydrolases"/>
    <property type="match status" value="1"/>
</dbReference>
<reference evidence="2 3" key="1">
    <citation type="submission" date="2019-03" db="EMBL/GenBank/DDBJ databases">
        <title>Genomic Encyclopedia of Type Strains, Phase IV (KMG-IV): sequencing the most valuable type-strain genomes for metagenomic binning, comparative biology and taxonomic classification.</title>
        <authorList>
            <person name="Goeker M."/>
        </authorList>
    </citation>
    <scope>NUCLEOTIDE SEQUENCE [LARGE SCALE GENOMIC DNA]</scope>
    <source>
        <strain evidence="2 3">DSM 16998</strain>
    </source>
</reference>
<gene>
    <name evidence="2" type="ORF">DES47_107175</name>
</gene>
<evidence type="ECO:0000259" key="1">
    <source>
        <dbReference type="Pfam" id="PF13401"/>
    </source>
</evidence>